<protein>
    <submittedName>
        <fullName evidence="4">NAC-alpha domain-containing protein 1</fullName>
    </submittedName>
</protein>
<sequence>MPGEAARAELLLPEAGGAGQRTELSCDAAATTPPGGDQLKHCALPPGPGSLAVRFLPSKPGARPQPEGASWDAGPGRASPAWALPAEGGPSPGLPEGRPVAPPLPATLEPRIVMGEETCRPPSPPSTATPELRDWAGGHANLKLPSELCSQSDPPVPFPHSDPDSYFTPPSTPPQATCALPSGLRPCREVCNSEAGLLDSPPTSPSGSYITADGDSWASSPSCSLDMLAPVEGLDLPSGRGLSPPGTTDETWTPHAPGSPDPHSSASSLSTDSSSSWSQEEPLFDLDCLANDPMIPAALLPFQGSLIFQVDAVEVTLLPPSEEVATETKTPSPSGDQDEESEDENPSASFLQSLSDISIIEGMDEAFAFRDDTSAASSDSDSASYAGADDERLYSGEPHAQPSALLQDSGCKDEEEEDGALSSAQEGSTLQVWKEEVAELIPDQVPQDEGFLFHQEAVTTVTPHARLAEAGPGVSLEPAATGPPQPGEETADTSTGQEDVARVTPPLLTEDGFIIGQVIVATPVTLQEEVSTTLGPGTAATERPQTPQEEEVSPTPCPDSLAGSVTTQNKEEAGSGLTSSQESVAPATPVPLSEGCGLHQESVPMATLLPLQKEAALPLSQEPIAVATLQALQEEVGCPLGASTDAPPPELARHDVGVALGLVPASELTAVAKPLATEPEAELVALDQGQHDGAGPAVDLEPEAEAVTLWASGRDAGLTSEPMSDREEQQEATGAPLGPEPKVGRDYQHLDDGAKMFQGQGGGNPPSKPQSARQALECSSWAMDLASHPQSSAGSVLGLGRGCPGEPVPVTTSPTTSWCPEPETGISPRAPQPQLGVEEWAQAVSSSLSHSPCQSPGTCAQDPSHDAQDGSLQADPSSPGFHSGAAPPHFADPGPCHCQEPRGDCRDIRPPGLPGFQQLISEAQQAADALSGTLGPPEAGLQAGFSPFLSPTAASTVAPHAKDQPVCTPCQVPPGSGSLPPTRTLRLPTPEQQEDQDSLEEDSLQAPDLGQHSDSHAESSAPEVEQDLAAPRTARGPPQGPTVGSSEETIAKAKQSRSEKKARKAMSKLGLRQIPGVTRITIQKSKNILFVISKPDVFKSPASDTYVVFGEAKIEDLSQQVHKAAAEKFKVPPDPSAPASESAAGLRVTPECQEEEEEEEEEVDETGLELRDIELVMAQANVSKAKAVQALRANHSDIVNAIMELTM</sequence>
<feature type="compositionally biased region" description="Low complexity" evidence="1">
    <location>
        <begin position="979"/>
        <end position="991"/>
    </location>
</feature>
<organism evidence="3 4">
    <name type="scientific">Echinops telfairi</name>
    <name type="common">Lesser hedgehog tenrec</name>
    <dbReference type="NCBI Taxonomy" id="9371"/>
    <lineage>
        <taxon>Eukaryota</taxon>
        <taxon>Metazoa</taxon>
        <taxon>Chordata</taxon>
        <taxon>Craniata</taxon>
        <taxon>Vertebrata</taxon>
        <taxon>Euteleostomi</taxon>
        <taxon>Mammalia</taxon>
        <taxon>Eutheria</taxon>
        <taxon>Afrotheria</taxon>
        <taxon>Tenrecidae</taxon>
        <taxon>Tenrecinae</taxon>
        <taxon>Echinops</taxon>
    </lineage>
</organism>
<dbReference type="Pfam" id="PF01849">
    <property type="entry name" value="NAC"/>
    <property type="match status" value="1"/>
</dbReference>
<name>A0ABM0IUR7_ECHTE</name>
<feature type="compositionally biased region" description="Acidic residues" evidence="1">
    <location>
        <begin position="1152"/>
        <end position="1167"/>
    </location>
</feature>
<dbReference type="InterPro" id="IPR041907">
    <property type="entry name" value="NACAD_UBA"/>
</dbReference>
<evidence type="ECO:0000256" key="1">
    <source>
        <dbReference type="SAM" id="MobiDB-lite"/>
    </source>
</evidence>
<dbReference type="PROSITE" id="PS51151">
    <property type="entry name" value="NAC_AB"/>
    <property type="match status" value="1"/>
</dbReference>
<dbReference type="InterPro" id="IPR016641">
    <property type="entry name" value="EGD2/NACA0like"/>
</dbReference>
<feature type="domain" description="NAC-A/B" evidence="2">
    <location>
        <begin position="1056"/>
        <end position="1121"/>
    </location>
</feature>
<feature type="compositionally biased region" description="Basic and acidic residues" evidence="1">
    <location>
        <begin position="742"/>
        <end position="754"/>
    </location>
</feature>
<feature type="compositionally biased region" description="Basic and acidic residues" evidence="1">
    <location>
        <begin position="899"/>
        <end position="909"/>
    </location>
</feature>
<feature type="region of interest" description="Disordered" evidence="1">
    <location>
        <begin position="463"/>
        <end position="498"/>
    </location>
</feature>
<dbReference type="Gene3D" id="2.20.70.30">
    <property type="entry name" value="Nascent polypeptide-associated complex domain"/>
    <property type="match status" value="1"/>
</dbReference>
<dbReference type="InterPro" id="IPR002715">
    <property type="entry name" value="Nas_poly-pep-assoc_cplx_dom"/>
</dbReference>
<dbReference type="CDD" id="cd22054">
    <property type="entry name" value="NAC_NACA"/>
    <property type="match status" value="1"/>
</dbReference>
<dbReference type="Gene3D" id="1.10.8.10">
    <property type="entry name" value="DNA helicase RuvA subunit, C-terminal domain"/>
    <property type="match status" value="1"/>
</dbReference>
<feature type="region of interest" description="Disordered" evidence="1">
    <location>
        <begin position="370"/>
        <end position="430"/>
    </location>
</feature>
<proteinExistence type="predicted"/>
<dbReference type="InterPro" id="IPR044034">
    <property type="entry name" value="NAC-like_UBA"/>
</dbReference>
<feature type="compositionally biased region" description="Acidic residues" evidence="1">
    <location>
        <begin position="992"/>
        <end position="1003"/>
    </location>
</feature>
<dbReference type="Proteomes" id="UP000694863">
    <property type="component" value="Unplaced"/>
</dbReference>
<gene>
    <name evidence="4" type="primary">NACAD</name>
</gene>
<feature type="region of interest" description="Disordered" evidence="1">
    <location>
        <begin position="194"/>
        <end position="280"/>
    </location>
</feature>
<keyword evidence="3" id="KW-1185">Reference proteome</keyword>
<dbReference type="PANTHER" id="PTHR21713">
    <property type="entry name" value="NASCENT POLYPEPTIDE ASSOCIATED COMPLEX ALPHA SUBUNIT-RELATED"/>
    <property type="match status" value="1"/>
</dbReference>
<dbReference type="CDD" id="cd14416">
    <property type="entry name" value="UBA_NACAD"/>
    <property type="match status" value="1"/>
</dbReference>
<feature type="compositionally biased region" description="Low complexity" evidence="1">
    <location>
        <begin position="374"/>
        <end position="387"/>
    </location>
</feature>
<dbReference type="Pfam" id="PF19026">
    <property type="entry name" value="UBA_HYPK"/>
    <property type="match status" value="1"/>
</dbReference>
<feature type="region of interest" description="Disordered" evidence="1">
    <location>
        <begin position="530"/>
        <end position="596"/>
    </location>
</feature>
<evidence type="ECO:0000313" key="3">
    <source>
        <dbReference type="Proteomes" id="UP000694863"/>
    </source>
</evidence>
<feature type="region of interest" description="Disordered" evidence="1">
    <location>
        <begin position="1129"/>
        <end position="1167"/>
    </location>
</feature>
<feature type="compositionally biased region" description="Low complexity" evidence="1">
    <location>
        <begin position="254"/>
        <end position="278"/>
    </location>
</feature>
<feature type="compositionally biased region" description="Low complexity" evidence="1">
    <location>
        <begin position="845"/>
        <end position="855"/>
    </location>
</feature>
<feature type="region of interest" description="Disordered" evidence="1">
    <location>
        <begin position="319"/>
        <end position="355"/>
    </location>
</feature>
<dbReference type="GeneID" id="101661643"/>
<dbReference type="RefSeq" id="XP_004708236.2">
    <property type="nucleotide sequence ID" value="XM_004708179.2"/>
</dbReference>
<reference evidence="4" key="1">
    <citation type="submission" date="2025-08" db="UniProtKB">
        <authorList>
            <consortium name="RefSeq"/>
        </authorList>
    </citation>
    <scope>IDENTIFICATION</scope>
</reference>
<dbReference type="SMART" id="SM01407">
    <property type="entry name" value="NAC"/>
    <property type="match status" value="1"/>
</dbReference>
<accession>A0ABM0IUR7</accession>
<evidence type="ECO:0000313" key="4">
    <source>
        <dbReference type="RefSeq" id="XP_004708236.2"/>
    </source>
</evidence>
<feature type="compositionally biased region" description="Polar residues" evidence="1">
    <location>
        <begin position="346"/>
        <end position="355"/>
    </location>
</feature>
<dbReference type="InterPro" id="IPR038187">
    <property type="entry name" value="NAC_A/B_dom_sf"/>
</dbReference>
<feature type="compositionally biased region" description="Acidic residues" evidence="1">
    <location>
        <begin position="336"/>
        <end position="345"/>
    </location>
</feature>
<evidence type="ECO:0000259" key="2">
    <source>
        <dbReference type="PROSITE" id="PS51151"/>
    </source>
</evidence>
<feature type="region of interest" description="Disordered" evidence="1">
    <location>
        <begin position="716"/>
        <end position="1068"/>
    </location>
</feature>
<feature type="compositionally biased region" description="Low complexity" evidence="1">
    <location>
        <begin position="808"/>
        <end position="817"/>
    </location>
</feature>
<feature type="region of interest" description="Disordered" evidence="1">
    <location>
        <begin position="1"/>
        <end position="180"/>
    </location>
</feature>
<feature type="compositionally biased region" description="Low complexity" evidence="1">
    <location>
        <begin position="1"/>
        <end position="15"/>
    </location>
</feature>